<protein>
    <submittedName>
        <fullName evidence="2">PEBP-like protein</fullName>
    </submittedName>
</protein>
<proteinExistence type="inferred from homology"/>
<dbReference type="Pfam" id="PF01161">
    <property type="entry name" value="PBP"/>
    <property type="match status" value="1"/>
</dbReference>
<dbReference type="InterPro" id="IPR008914">
    <property type="entry name" value="PEBP"/>
</dbReference>
<keyword evidence="3" id="KW-1185">Reference proteome</keyword>
<comment type="similarity">
    <text evidence="1">Belongs to the phosphatidylethanolamine-binding protein family.</text>
</comment>
<reference evidence="2 3" key="1">
    <citation type="journal article" date="2019" name="Nat. Ecol. Evol.">
        <title>Megaphylogeny resolves global patterns of mushroom evolution.</title>
        <authorList>
            <person name="Varga T."/>
            <person name="Krizsan K."/>
            <person name="Foldi C."/>
            <person name="Dima B."/>
            <person name="Sanchez-Garcia M."/>
            <person name="Sanchez-Ramirez S."/>
            <person name="Szollosi G.J."/>
            <person name="Szarkandi J.G."/>
            <person name="Papp V."/>
            <person name="Albert L."/>
            <person name="Andreopoulos W."/>
            <person name="Angelini C."/>
            <person name="Antonin V."/>
            <person name="Barry K.W."/>
            <person name="Bougher N.L."/>
            <person name="Buchanan P."/>
            <person name="Buyck B."/>
            <person name="Bense V."/>
            <person name="Catcheside P."/>
            <person name="Chovatia M."/>
            <person name="Cooper J."/>
            <person name="Damon W."/>
            <person name="Desjardin D."/>
            <person name="Finy P."/>
            <person name="Geml J."/>
            <person name="Haridas S."/>
            <person name="Hughes K."/>
            <person name="Justo A."/>
            <person name="Karasinski D."/>
            <person name="Kautmanova I."/>
            <person name="Kiss B."/>
            <person name="Kocsube S."/>
            <person name="Kotiranta H."/>
            <person name="LaButti K.M."/>
            <person name="Lechner B.E."/>
            <person name="Liimatainen K."/>
            <person name="Lipzen A."/>
            <person name="Lukacs Z."/>
            <person name="Mihaltcheva S."/>
            <person name="Morgado L.N."/>
            <person name="Niskanen T."/>
            <person name="Noordeloos M.E."/>
            <person name="Ohm R.A."/>
            <person name="Ortiz-Santana B."/>
            <person name="Ovrebo C."/>
            <person name="Racz N."/>
            <person name="Riley R."/>
            <person name="Savchenko A."/>
            <person name="Shiryaev A."/>
            <person name="Soop K."/>
            <person name="Spirin V."/>
            <person name="Szebenyi C."/>
            <person name="Tomsovsky M."/>
            <person name="Tulloss R.E."/>
            <person name="Uehling J."/>
            <person name="Grigoriev I.V."/>
            <person name="Vagvolgyi C."/>
            <person name="Papp T."/>
            <person name="Martin F.M."/>
            <person name="Miettinen O."/>
            <person name="Hibbett D.S."/>
            <person name="Nagy L.G."/>
        </authorList>
    </citation>
    <scope>NUCLEOTIDE SEQUENCE [LARGE SCALE GENOMIC DNA]</scope>
    <source>
        <strain evidence="2 3">CBS 166.37</strain>
    </source>
</reference>
<dbReference type="GO" id="GO:0046578">
    <property type="term" value="P:regulation of Ras protein signal transduction"/>
    <property type="evidence" value="ECO:0007669"/>
    <property type="project" value="TreeGrafter"/>
</dbReference>
<dbReference type="InterPro" id="IPR001858">
    <property type="entry name" value="Phosphatidylethanolamine-bd_CS"/>
</dbReference>
<evidence type="ECO:0000313" key="3">
    <source>
        <dbReference type="Proteomes" id="UP000308652"/>
    </source>
</evidence>
<dbReference type="SUPFAM" id="SSF49777">
    <property type="entry name" value="PEBP-like"/>
    <property type="match status" value="1"/>
</dbReference>
<dbReference type="OrthoDB" id="2506647at2759"/>
<name>A0A5C3LJ80_9AGAR</name>
<sequence>MAHSTDPLSAVITALKRETLIPDVIPTEFEPSVLFSIVYPVSGQEVVLSSQIPRDDTLEEPDILVTPLGVPMSSSSHREVSYTLVMTDPDAPSRADPKFGQWRHWVLPSAGSETESLSALKTKPATTPYWPPGPPPGSGFHRYTFLLFEEPVGSITIPTNAPEHGATMAERRCWNAMTFAEQYSLKLVGANFFLTKANE</sequence>
<dbReference type="PROSITE" id="PS01220">
    <property type="entry name" value="PBP"/>
    <property type="match status" value="1"/>
</dbReference>
<dbReference type="EMBL" id="ML213654">
    <property type="protein sequence ID" value="TFK33164.1"/>
    <property type="molecule type" value="Genomic_DNA"/>
</dbReference>
<dbReference type="Gene3D" id="3.90.280.10">
    <property type="entry name" value="PEBP-like"/>
    <property type="match status" value="1"/>
</dbReference>
<dbReference type="AlphaFoldDB" id="A0A5C3LJ80"/>
<accession>A0A5C3LJ80</accession>
<dbReference type="InterPro" id="IPR035810">
    <property type="entry name" value="PEBP_euk"/>
</dbReference>
<gene>
    <name evidence="2" type="ORF">BDQ12DRAFT_448518</name>
</gene>
<dbReference type="Proteomes" id="UP000308652">
    <property type="component" value="Unassembled WGS sequence"/>
</dbReference>
<dbReference type="CDD" id="cd00866">
    <property type="entry name" value="PEBP_euk"/>
    <property type="match status" value="1"/>
</dbReference>
<dbReference type="GO" id="GO:0005543">
    <property type="term" value="F:phospholipid binding"/>
    <property type="evidence" value="ECO:0007669"/>
    <property type="project" value="TreeGrafter"/>
</dbReference>
<dbReference type="GO" id="GO:0030162">
    <property type="term" value="P:regulation of proteolysis"/>
    <property type="evidence" value="ECO:0007669"/>
    <property type="project" value="TreeGrafter"/>
</dbReference>
<dbReference type="GO" id="GO:0030414">
    <property type="term" value="F:peptidase inhibitor activity"/>
    <property type="evidence" value="ECO:0007669"/>
    <property type="project" value="TreeGrafter"/>
</dbReference>
<dbReference type="InterPro" id="IPR036610">
    <property type="entry name" value="PEBP-like_sf"/>
</dbReference>
<organism evidence="2 3">
    <name type="scientific">Crucibulum laeve</name>
    <dbReference type="NCBI Taxonomy" id="68775"/>
    <lineage>
        <taxon>Eukaryota</taxon>
        <taxon>Fungi</taxon>
        <taxon>Dikarya</taxon>
        <taxon>Basidiomycota</taxon>
        <taxon>Agaricomycotina</taxon>
        <taxon>Agaricomycetes</taxon>
        <taxon>Agaricomycetidae</taxon>
        <taxon>Agaricales</taxon>
        <taxon>Agaricineae</taxon>
        <taxon>Nidulariaceae</taxon>
        <taxon>Crucibulum</taxon>
    </lineage>
</organism>
<dbReference type="STRING" id="68775.A0A5C3LJ80"/>
<dbReference type="PANTHER" id="PTHR11362:SF148">
    <property type="entry name" value="CARBOXYPEPTIDASE Y INHIBITOR"/>
    <property type="match status" value="1"/>
</dbReference>
<dbReference type="PANTHER" id="PTHR11362">
    <property type="entry name" value="PHOSPHATIDYLETHANOLAMINE-BINDING PROTEIN"/>
    <property type="match status" value="1"/>
</dbReference>
<evidence type="ECO:0000256" key="1">
    <source>
        <dbReference type="ARBA" id="ARBA00007091"/>
    </source>
</evidence>
<evidence type="ECO:0000313" key="2">
    <source>
        <dbReference type="EMBL" id="TFK33164.1"/>
    </source>
</evidence>